<accession>A0A5B8MKX8</accession>
<evidence type="ECO:0000313" key="2">
    <source>
        <dbReference type="EMBL" id="QDZ21278.1"/>
    </source>
</evidence>
<keyword evidence="1" id="KW-0812">Transmembrane</keyword>
<name>A0A5B8MKX8_9CHLO</name>
<dbReference type="AlphaFoldDB" id="A0A5B8MKX8"/>
<protein>
    <submittedName>
        <fullName evidence="2">Uncharacterized protein</fullName>
    </submittedName>
</protein>
<dbReference type="Proteomes" id="UP000316726">
    <property type="component" value="Chromosome 5"/>
</dbReference>
<keyword evidence="1" id="KW-1133">Transmembrane helix</keyword>
<keyword evidence="1" id="KW-0472">Membrane</keyword>
<evidence type="ECO:0000313" key="3">
    <source>
        <dbReference type="Proteomes" id="UP000316726"/>
    </source>
</evidence>
<sequence length="144" mass="15840">MRGRDYSEPSVTIKNPFLSREEAEYGGEDRVAVCEAHVYAEEPEGPTDSCARPRRNPSWWTPFGVVNRTKSGNGFLSRKCTAADDCGGCAFDIEDGPGSQKGCCSLTCCLSEQPRLLTCCAITKCLIVILGITAVALYFLRYRR</sequence>
<proteinExistence type="predicted"/>
<feature type="transmembrane region" description="Helical" evidence="1">
    <location>
        <begin position="121"/>
        <end position="140"/>
    </location>
</feature>
<keyword evidence="3" id="KW-1185">Reference proteome</keyword>
<reference evidence="2 3" key="1">
    <citation type="submission" date="2018-07" db="EMBL/GenBank/DDBJ databases">
        <title>The complete nuclear genome of the prasinophyte Chloropicon primus (CCMP1205).</title>
        <authorList>
            <person name="Pombert J.-F."/>
            <person name="Otis C."/>
            <person name="Turmel M."/>
            <person name="Lemieux C."/>
        </authorList>
    </citation>
    <scope>NUCLEOTIDE SEQUENCE [LARGE SCALE GENOMIC DNA]</scope>
    <source>
        <strain evidence="2 3">CCMP1205</strain>
    </source>
</reference>
<evidence type="ECO:0000256" key="1">
    <source>
        <dbReference type="SAM" id="Phobius"/>
    </source>
</evidence>
<dbReference type="EMBL" id="CP031038">
    <property type="protein sequence ID" value="QDZ21278.1"/>
    <property type="molecule type" value="Genomic_DNA"/>
</dbReference>
<gene>
    <name evidence="2" type="ORF">A3770_05p37960</name>
</gene>
<organism evidence="2 3">
    <name type="scientific">Chloropicon primus</name>
    <dbReference type="NCBI Taxonomy" id="1764295"/>
    <lineage>
        <taxon>Eukaryota</taxon>
        <taxon>Viridiplantae</taxon>
        <taxon>Chlorophyta</taxon>
        <taxon>Chloropicophyceae</taxon>
        <taxon>Chloropicales</taxon>
        <taxon>Chloropicaceae</taxon>
        <taxon>Chloropicon</taxon>
    </lineage>
</organism>